<feature type="compositionally biased region" description="Basic and acidic residues" evidence="1">
    <location>
        <begin position="385"/>
        <end position="399"/>
    </location>
</feature>
<comment type="caution">
    <text evidence="4">The sequence shown here is derived from an EMBL/GenBank/DDBJ whole genome shotgun (WGS) entry which is preliminary data.</text>
</comment>
<name>A0ABR7TAG9_9LACT</name>
<keyword evidence="2" id="KW-0812">Transmembrane</keyword>
<dbReference type="InterPro" id="IPR006073">
    <property type="entry name" value="GTP-bd"/>
</dbReference>
<evidence type="ECO:0000256" key="1">
    <source>
        <dbReference type="SAM" id="MobiDB-lite"/>
    </source>
</evidence>
<feature type="transmembrane region" description="Helical" evidence="2">
    <location>
        <begin position="306"/>
        <end position="330"/>
    </location>
</feature>
<dbReference type="Gene3D" id="3.40.50.300">
    <property type="entry name" value="P-loop containing nucleotide triphosphate hydrolases"/>
    <property type="match status" value="1"/>
</dbReference>
<evidence type="ECO:0000313" key="4">
    <source>
        <dbReference type="EMBL" id="MBC9824914.1"/>
    </source>
</evidence>
<keyword evidence="2" id="KW-0472">Membrane</keyword>
<feature type="transmembrane region" description="Helical" evidence="2">
    <location>
        <begin position="255"/>
        <end position="272"/>
    </location>
</feature>
<dbReference type="EMBL" id="WNJQ01000002">
    <property type="protein sequence ID" value="MBC9824914.1"/>
    <property type="molecule type" value="Genomic_DNA"/>
</dbReference>
<evidence type="ECO:0000256" key="2">
    <source>
        <dbReference type="SAM" id="Phobius"/>
    </source>
</evidence>
<feature type="region of interest" description="Disordered" evidence="1">
    <location>
        <begin position="385"/>
        <end position="415"/>
    </location>
</feature>
<keyword evidence="5" id="KW-1185">Reference proteome</keyword>
<sequence length="415" mass="45662">MKNLDKNFNMVQDILNKTEEELKKMNPVNIMVVGKTGVGKSTLINNLFRENLALTGIGRPITKHLRRISKEGVPLVLYDTRGLELSLEVQKEIKSEIFDTIKENKKLGIQGEIHLAYYCINANSSRIEPTELELIRELSEKLPVVIVLTQSIGEPAATFKTYIENLNLPIYGVVSLMAENFKLTEEMSIPAFGLKELLELSFEIIPEEAKKAFNNAQQVDIARKANSARSWATRYIATSFGVGFLPIPFSDASVLVPMQVTLLAHITAIFGISMDKATIASLVAAIGGTGGATFAGRYIVSNVIKLIPGAGTVVGGLISGTTASIITTALSMSYIEVLAIIAAGEKDGKYPDLKNIEQLMKAKFQERLKKGAKISKNLDLTTDLPKETNELKKQSKKDQLMSNFKKLTQRKKSNK</sequence>
<feature type="transmembrane region" description="Helical" evidence="2">
    <location>
        <begin position="231"/>
        <end position="249"/>
    </location>
</feature>
<accession>A0ABR7TAG9</accession>
<dbReference type="SUPFAM" id="SSF52540">
    <property type="entry name" value="P-loop containing nucleoside triphosphate hydrolases"/>
    <property type="match status" value="1"/>
</dbReference>
<dbReference type="RefSeq" id="WP_023177999.1">
    <property type="nucleotide sequence ID" value="NZ_JAMAYM010000002.1"/>
</dbReference>
<evidence type="ECO:0000259" key="3">
    <source>
        <dbReference type="Pfam" id="PF01926"/>
    </source>
</evidence>
<keyword evidence="2" id="KW-1133">Transmembrane helix</keyword>
<reference evidence="4 5" key="1">
    <citation type="journal article" date="2020" name="Microorganisms">
        <title>New Insight into Antimicrobial Compounds from Food and Marine-Sourced Carnobacterium Species through Phenotype and Genome Analyses.</title>
        <authorList>
            <person name="Begrem S."/>
            <person name="Ivaniuk F."/>
            <person name="Gigout-Chevalier F."/>
            <person name="Kolypczuk L."/>
            <person name="Bonnetot S."/>
            <person name="Leroi F."/>
            <person name="Grovel O."/>
            <person name="Delbarre-Ladrat C."/>
            <person name="Passerini D."/>
        </authorList>
    </citation>
    <scope>NUCLEOTIDE SEQUENCE [LARGE SCALE GENOMIC DNA]</scope>
    <source>
        <strain evidence="4 5">MIP2551</strain>
    </source>
</reference>
<dbReference type="Proteomes" id="UP000638836">
    <property type="component" value="Unassembled WGS sequence"/>
</dbReference>
<proteinExistence type="predicted"/>
<gene>
    <name evidence="4" type="ORF">GLO26_03595</name>
</gene>
<dbReference type="InterPro" id="IPR027417">
    <property type="entry name" value="P-loop_NTPase"/>
</dbReference>
<feature type="domain" description="G" evidence="3">
    <location>
        <begin position="30"/>
        <end position="149"/>
    </location>
</feature>
<dbReference type="Pfam" id="PF01926">
    <property type="entry name" value="MMR_HSR1"/>
    <property type="match status" value="1"/>
</dbReference>
<evidence type="ECO:0000313" key="5">
    <source>
        <dbReference type="Proteomes" id="UP000638836"/>
    </source>
</evidence>
<organism evidence="4 5">
    <name type="scientific">Carnobacterium inhibens</name>
    <dbReference type="NCBI Taxonomy" id="147709"/>
    <lineage>
        <taxon>Bacteria</taxon>
        <taxon>Bacillati</taxon>
        <taxon>Bacillota</taxon>
        <taxon>Bacilli</taxon>
        <taxon>Lactobacillales</taxon>
        <taxon>Carnobacteriaceae</taxon>
        <taxon>Carnobacterium</taxon>
    </lineage>
</organism>
<feature type="transmembrane region" description="Helical" evidence="2">
    <location>
        <begin position="279"/>
        <end position="300"/>
    </location>
</feature>
<protein>
    <submittedName>
        <fullName evidence="4">GTP-binding protein</fullName>
    </submittedName>
</protein>